<evidence type="ECO:0000313" key="3">
    <source>
        <dbReference type="RefSeq" id="XP_016937762.3"/>
    </source>
</evidence>
<dbReference type="Proteomes" id="UP001652628">
    <property type="component" value="Chromosome 2L"/>
</dbReference>
<dbReference type="GeneID" id="108015733"/>
<protein>
    <submittedName>
        <fullName evidence="3">Uncharacterized protein</fullName>
    </submittedName>
</protein>
<sequence>MAAAAVQNFGKEELFVSRATIQLQLPQGGAQAPIFEWRTQVVTATPTPDPAQEEACISSSQKTAEAATPKSNYYTPPRILGTEAKHKNLPQTMGNFFEAERHASAWNRVTMK</sequence>
<proteinExistence type="predicted"/>
<organism evidence="2 3">
    <name type="scientific">Drosophila suzukii</name>
    <name type="common">Spotted-wing drosophila fruit fly</name>
    <dbReference type="NCBI Taxonomy" id="28584"/>
    <lineage>
        <taxon>Eukaryota</taxon>
        <taxon>Metazoa</taxon>
        <taxon>Ecdysozoa</taxon>
        <taxon>Arthropoda</taxon>
        <taxon>Hexapoda</taxon>
        <taxon>Insecta</taxon>
        <taxon>Pterygota</taxon>
        <taxon>Neoptera</taxon>
        <taxon>Endopterygota</taxon>
        <taxon>Diptera</taxon>
        <taxon>Brachycera</taxon>
        <taxon>Muscomorpha</taxon>
        <taxon>Ephydroidea</taxon>
        <taxon>Drosophilidae</taxon>
        <taxon>Drosophila</taxon>
        <taxon>Sophophora</taxon>
    </lineage>
</organism>
<reference evidence="3" key="2">
    <citation type="submission" date="2025-08" db="UniProtKB">
        <authorList>
            <consortium name="RefSeq"/>
        </authorList>
    </citation>
    <scope>IDENTIFICATION</scope>
</reference>
<dbReference type="RefSeq" id="XP_016937762.3">
    <property type="nucleotide sequence ID" value="XM_017082273.4"/>
</dbReference>
<name>A0AB39ZKU3_DROSZ</name>
<dbReference type="AlphaFoldDB" id="A0AB39ZKU3"/>
<gene>
    <name evidence="3" type="primary">LOC108015733</name>
</gene>
<feature type="compositionally biased region" description="Polar residues" evidence="1">
    <location>
        <begin position="57"/>
        <end position="74"/>
    </location>
</feature>
<reference evidence="2" key="1">
    <citation type="submission" date="2025-05" db="UniProtKB">
        <authorList>
            <consortium name="RefSeq"/>
        </authorList>
    </citation>
    <scope>NUCLEOTIDE SEQUENCE [LARGE SCALE GENOMIC DNA]</scope>
</reference>
<evidence type="ECO:0000313" key="2">
    <source>
        <dbReference type="Proteomes" id="UP001652628"/>
    </source>
</evidence>
<accession>A0AB39ZKU3</accession>
<feature type="region of interest" description="Disordered" evidence="1">
    <location>
        <begin position="45"/>
        <end position="77"/>
    </location>
</feature>
<keyword evidence="2" id="KW-1185">Reference proteome</keyword>
<evidence type="ECO:0000256" key="1">
    <source>
        <dbReference type="SAM" id="MobiDB-lite"/>
    </source>
</evidence>